<name>A0A9I9CDR4_CUCME</name>
<dbReference type="Gramene" id="MELO3C002116.2.1">
    <property type="protein sequence ID" value="MELO3C002116.2.1"/>
    <property type="gene ID" value="MELO3C002116.2"/>
</dbReference>
<sequence>MSNKNTQGLRFERSWEWKSLDDQRQQKSSKRCSLKIEKRKGSHRWSFREGNIKEFWRKRELQRITEKRREEIGSGDEPARIWDQCRQY</sequence>
<protein>
    <submittedName>
        <fullName evidence="1">Uncharacterized protein</fullName>
    </submittedName>
</protein>
<reference evidence="1" key="1">
    <citation type="submission" date="2023-03" db="UniProtKB">
        <authorList>
            <consortium name="EnsemblPlants"/>
        </authorList>
    </citation>
    <scope>IDENTIFICATION</scope>
</reference>
<proteinExistence type="predicted"/>
<dbReference type="EnsemblPlants" id="MELO3C002116.2.1">
    <property type="protein sequence ID" value="MELO3C002116.2.1"/>
    <property type="gene ID" value="MELO3C002116.2"/>
</dbReference>
<dbReference type="AlphaFoldDB" id="A0A9I9CDR4"/>
<evidence type="ECO:0000313" key="1">
    <source>
        <dbReference type="EnsemblPlants" id="MELO3C002116.2.1"/>
    </source>
</evidence>
<organism evidence="1">
    <name type="scientific">Cucumis melo</name>
    <name type="common">Muskmelon</name>
    <dbReference type="NCBI Taxonomy" id="3656"/>
    <lineage>
        <taxon>Eukaryota</taxon>
        <taxon>Viridiplantae</taxon>
        <taxon>Streptophyta</taxon>
        <taxon>Embryophyta</taxon>
        <taxon>Tracheophyta</taxon>
        <taxon>Spermatophyta</taxon>
        <taxon>Magnoliopsida</taxon>
        <taxon>eudicotyledons</taxon>
        <taxon>Gunneridae</taxon>
        <taxon>Pentapetalae</taxon>
        <taxon>rosids</taxon>
        <taxon>fabids</taxon>
        <taxon>Cucurbitales</taxon>
        <taxon>Cucurbitaceae</taxon>
        <taxon>Benincaseae</taxon>
        <taxon>Cucumis</taxon>
    </lineage>
</organism>
<accession>A0A9I9CDR4</accession>